<evidence type="ECO:0000313" key="3">
    <source>
        <dbReference type="EMBL" id="GJD50819.1"/>
    </source>
</evidence>
<feature type="domain" description="Carbohydrate binding module xylan-binding" evidence="2">
    <location>
        <begin position="369"/>
        <end position="456"/>
    </location>
</feature>
<organism evidence="3 4">
    <name type="scientific">Methylobacterium crusticola</name>
    <dbReference type="NCBI Taxonomy" id="1697972"/>
    <lineage>
        <taxon>Bacteria</taxon>
        <taxon>Pseudomonadati</taxon>
        <taxon>Pseudomonadota</taxon>
        <taxon>Alphaproteobacteria</taxon>
        <taxon>Hyphomicrobiales</taxon>
        <taxon>Methylobacteriaceae</taxon>
        <taxon>Methylobacterium</taxon>
    </lineage>
</organism>
<feature type="domain" description="Carbohydrate binding module xylan-binding" evidence="2">
    <location>
        <begin position="508"/>
        <end position="585"/>
    </location>
</feature>
<feature type="region of interest" description="Disordered" evidence="1">
    <location>
        <begin position="320"/>
        <end position="357"/>
    </location>
</feature>
<gene>
    <name evidence="3" type="ORF">OPKNFCMD_3566</name>
</gene>
<evidence type="ECO:0000259" key="2">
    <source>
        <dbReference type="Pfam" id="PF16841"/>
    </source>
</evidence>
<protein>
    <recommendedName>
        <fullName evidence="2">Carbohydrate binding module xylan-binding domain-containing protein</fullName>
    </recommendedName>
</protein>
<keyword evidence="4" id="KW-1185">Reference proteome</keyword>
<comment type="caution">
    <text evidence="3">The sequence shown here is derived from an EMBL/GenBank/DDBJ whole genome shotgun (WGS) entry which is preliminary data.</text>
</comment>
<evidence type="ECO:0000256" key="1">
    <source>
        <dbReference type="SAM" id="MobiDB-lite"/>
    </source>
</evidence>
<reference evidence="3" key="2">
    <citation type="submission" date="2021-08" db="EMBL/GenBank/DDBJ databases">
        <authorList>
            <person name="Tani A."/>
            <person name="Ola A."/>
            <person name="Ogura Y."/>
            <person name="Katsura K."/>
            <person name="Hayashi T."/>
        </authorList>
    </citation>
    <scope>NUCLEOTIDE SEQUENCE</scope>
    <source>
        <strain evidence="3">KCTC 52305</strain>
    </source>
</reference>
<name>A0ABQ4R073_9HYPH</name>
<dbReference type="EMBL" id="BPQH01000011">
    <property type="protein sequence ID" value="GJD50819.1"/>
    <property type="molecule type" value="Genomic_DNA"/>
</dbReference>
<proteinExistence type="predicted"/>
<dbReference type="Proteomes" id="UP001055167">
    <property type="component" value="Unassembled WGS sequence"/>
</dbReference>
<dbReference type="InterPro" id="IPR031768">
    <property type="entry name" value="CBM60_xylan-bd"/>
</dbReference>
<dbReference type="RefSeq" id="WP_238313581.1">
    <property type="nucleotide sequence ID" value="NZ_BPQH01000011.1"/>
</dbReference>
<dbReference type="Gene3D" id="2.60.60.40">
    <property type="match status" value="2"/>
</dbReference>
<reference evidence="3" key="1">
    <citation type="journal article" date="2021" name="Front. Microbiol.">
        <title>Comprehensive Comparative Genomics and Phenotyping of Methylobacterium Species.</title>
        <authorList>
            <person name="Alessa O."/>
            <person name="Ogura Y."/>
            <person name="Fujitani Y."/>
            <person name="Takami H."/>
            <person name="Hayashi T."/>
            <person name="Sahin N."/>
            <person name="Tani A."/>
        </authorList>
    </citation>
    <scope>NUCLEOTIDE SEQUENCE</scope>
    <source>
        <strain evidence="3">KCTC 52305</strain>
    </source>
</reference>
<accession>A0ABQ4R073</accession>
<evidence type="ECO:0000313" key="4">
    <source>
        <dbReference type="Proteomes" id="UP001055167"/>
    </source>
</evidence>
<sequence>MAYETVAQPFAPSSIWNTPIGSGATFQSASGTQTASIQHQAGVTTWIGDNAMGIYQASASDPLATWTYNTRATNADWTFGGATTNGSFQMRTPASLQFKTSDGWAIIVSEDGKHYVETWLGAKQGSGYHAEYLAENVVTGDGIANVPGAHEGIRAAGMSLMGGLVQKHDLDTLSIDHAVAMAISTTQAGSSRTPYVWPATTADSFSGSYSGSVPLGSLFAIPRDVDLSTIGIKTAEGMALAKAYQNYGGYVTDTAGPNTINMAYVETGATNQQINNLHTDMQAIRDHIQLVTDNTAATPGGGGTPIVSTPAPTPVVTAPTPVATDPAPTPVVTAPTPVATDPAPATPAAPAGTPAATLGSGSHELLLKISEDSYRGDATYTVSVDGQQVGGTQTAHASHAAGQSDLISVRGDWGAGTHDVSVTFLNDTYAGSAAKDRNLYVDGATYDGKAVSGGQAGLWSNGSHHFSIGDAAPATAAPAAPAATPPTATPAAAAATLGSGPDVLLLKISQDSYRGDATYTVSVDGKQVGGTQTAHASHAAGQSDLISVRGTWAAGDHDVAVKFLNDAYDGSAAKDRNLYVDGATYTDGASHASYAVQGAEQGLWSNGTHHFTFHDYLV</sequence>
<dbReference type="Pfam" id="PF16841">
    <property type="entry name" value="CBM60"/>
    <property type="match status" value="2"/>
</dbReference>